<gene>
    <name evidence="5" type="ORF">FHS16_003067</name>
</gene>
<dbReference type="GO" id="GO:0008887">
    <property type="term" value="F:glycerate kinase activity"/>
    <property type="evidence" value="ECO:0007669"/>
    <property type="project" value="UniProtKB-UniRule"/>
</dbReference>
<dbReference type="InterPro" id="IPR018197">
    <property type="entry name" value="Glycerate_kinase_RE-like"/>
</dbReference>
<dbReference type="EC" id="2.7.1.31" evidence="5"/>
<organism evidence="5 6">
    <name type="scientific">Paenibacillus endophyticus</name>
    <dbReference type="NCBI Taxonomy" id="1294268"/>
    <lineage>
        <taxon>Bacteria</taxon>
        <taxon>Bacillati</taxon>
        <taxon>Bacillota</taxon>
        <taxon>Bacilli</taxon>
        <taxon>Bacillales</taxon>
        <taxon>Paenibacillaceae</taxon>
        <taxon>Paenibacillus</taxon>
    </lineage>
</organism>
<evidence type="ECO:0000256" key="2">
    <source>
        <dbReference type="ARBA" id="ARBA00022679"/>
    </source>
</evidence>
<dbReference type="InterPro" id="IPR018193">
    <property type="entry name" value="Glyc_kinase_flavodox-like_fold"/>
</dbReference>
<dbReference type="PANTHER" id="PTHR21599">
    <property type="entry name" value="GLYCERATE KINASE"/>
    <property type="match status" value="1"/>
</dbReference>
<dbReference type="InterPro" id="IPR036129">
    <property type="entry name" value="Glycerate_kinase_sf"/>
</dbReference>
<evidence type="ECO:0000256" key="1">
    <source>
        <dbReference type="ARBA" id="ARBA00006284"/>
    </source>
</evidence>
<dbReference type="Pfam" id="PF02595">
    <property type="entry name" value="Gly_kinase"/>
    <property type="match status" value="1"/>
</dbReference>
<dbReference type="SUPFAM" id="SSF110738">
    <property type="entry name" value="Glycerate kinase I"/>
    <property type="match status" value="1"/>
</dbReference>
<dbReference type="NCBIfam" id="TIGR00045">
    <property type="entry name" value="glycerate kinase"/>
    <property type="match status" value="1"/>
</dbReference>
<comment type="similarity">
    <text evidence="1 4">Belongs to the glycerate kinase type-1 family.</text>
</comment>
<evidence type="ECO:0000313" key="6">
    <source>
        <dbReference type="Proteomes" id="UP000518605"/>
    </source>
</evidence>
<reference evidence="5 6" key="1">
    <citation type="submission" date="2020-08" db="EMBL/GenBank/DDBJ databases">
        <title>Genomic Encyclopedia of Type Strains, Phase III (KMG-III): the genomes of soil and plant-associated and newly described type strains.</title>
        <authorList>
            <person name="Whitman W."/>
        </authorList>
    </citation>
    <scope>NUCLEOTIDE SEQUENCE [LARGE SCALE GENOMIC DNA]</scope>
    <source>
        <strain evidence="5 6">CECT 8234</strain>
    </source>
</reference>
<dbReference type="GO" id="GO:0031388">
    <property type="term" value="P:organic acid phosphorylation"/>
    <property type="evidence" value="ECO:0007669"/>
    <property type="project" value="UniProtKB-UniRule"/>
</dbReference>
<name>A0A7W5GB49_9BACL</name>
<proteinExistence type="inferred from homology"/>
<keyword evidence="2 4" id="KW-0808">Transferase</keyword>
<dbReference type="EMBL" id="JACHXW010000008">
    <property type="protein sequence ID" value="MBB3153008.1"/>
    <property type="molecule type" value="Genomic_DNA"/>
</dbReference>
<evidence type="ECO:0000313" key="5">
    <source>
        <dbReference type="EMBL" id="MBB3153008.1"/>
    </source>
</evidence>
<comment type="caution">
    <text evidence="5">The sequence shown here is derived from an EMBL/GenBank/DDBJ whole genome shotgun (WGS) entry which is preliminary data.</text>
</comment>
<protein>
    <submittedName>
        <fullName evidence="5">Glycerate kinase</fullName>
        <ecNumber evidence="5">2.7.1.31</ecNumber>
    </submittedName>
</protein>
<dbReference type="AlphaFoldDB" id="A0A7W5GB49"/>
<keyword evidence="6" id="KW-1185">Reference proteome</keyword>
<evidence type="ECO:0000256" key="4">
    <source>
        <dbReference type="PIRNR" id="PIRNR006078"/>
    </source>
</evidence>
<dbReference type="Proteomes" id="UP000518605">
    <property type="component" value="Unassembled WGS sequence"/>
</dbReference>
<sequence length="377" mass="39630">MKIVLAPDSFKGSANAFQMVQAMSAGIRSVMPSAELVAMPMADGGEGTMEILVGATGGLFLETEVRDPLHRRVEAQYGILGDGMTAVIELAEASGLTRLHDDERNPALASTYGTGELILHALDKGFRQFIICLGGSATNDGGAGLLQALGMKLLDGEGAELPRGGMYLSQLQTIDESAFDARARESQFAIACDVRNLLCGQHGASRIYGPQKGASENQVEQLDLALLHYAAVIESHTGLDVANMPGSGAAGGTAAALFAFLDAVMEPGARLVMARINFDEQIRGADWIVTGEGRLDGQTGSGKVIETVCDSASKQGIPVIAVCGSVAVDQDSTTKLGLRACFSIVPGPCTLGEAMSQSEQWMQERMAQIIHLIHPPR</sequence>
<dbReference type="PIRSF" id="PIRSF006078">
    <property type="entry name" value="GlxK"/>
    <property type="match status" value="1"/>
</dbReference>
<dbReference type="PANTHER" id="PTHR21599:SF0">
    <property type="entry name" value="GLYCERATE KINASE"/>
    <property type="match status" value="1"/>
</dbReference>
<dbReference type="Gene3D" id="3.40.50.10350">
    <property type="entry name" value="Glycerate kinase, domain 1"/>
    <property type="match status" value="1"/>
</dbReference>
<dbReference type="Gene3D" id="3.90.1510.10">
    <property type="entry name" value="Glycerate kinase, domain 2"/>
    <property type="match status" value="1"/>
</dbReference>
<accession>A0A7W5GB49</accession>
<dbReference type="InterPro" id="IPR004381">
    <property type="entry name" value="Glycerate_kinase"/>
</dbReference>
<evidence type="ECO:0000256" key="3">
    <source>
        <dbReference type="ARBA" id="ARBA00022777"/>
    </source>
</evidence>
<dbReference type="RefSeq" id="WP_183563780.1">
    <property type="nucleotide sequence ID" value="NZ_CBCSLB010000028.1"/>
</dbReference>
<keyword evidence="3 4" id="KW-0418">Kinase</keyword>